<keyword evidence="2 5" id="KW-0378">Hydrolase</keyword>
<evidence type="ECO:0000313" key="6">
    <source>
        <dbReference type="Proteomes" id="UP000009319"/>
    </source>
</evidence>
<organism evidence="5 6">
    <name type="scientific">Rhizobium mesoamericanum STM3625</name>
    <dbReference type="NCBI Taxonomy" id="1211777"/>
    <lineage>
        <taxon>Bacteria</taxon>
        <taxon>Pseudomonadati</taxon>
        <taxon>Pseudomonadota</taxon>
        <taxon>Alphaproteobacteria</taxon>
        <taxon>Hyphomicrobiales</taxon>
        <taxon>Rhizobiaceae</taxon>
        <taxon>Rhizobium/Agrobacterium group</taxon>
        <taxon>Rhizobium</taxon>
    </lineage>
</organism>
<dbReference type="PANTHER" id="PTHR43808:SF31">
    <property type="entry name" value="N-ACETYL-L-CITRULLINE DEACETYLASE"/>
    <property type="match status" value="1"/>
</dbReference>
<evidence type="ECO:0000256" key="1">
    <source>
        <dbReference type="ARBA" id="ARBA00022723"/>
    </source>
</evidence>
<dbReference type="Gene3D" id="3.30.70.360">
    <property type="match status" value="1"/>
</dbReference>
<proteinExistence type="predicted"/>
<feature type="domain" description="Peptidase M20 dimerisation" evidence="4">
    <location>
        <begin position="178"/>
        <end position="281"/>
    </location>
</feature>
<dbReference type="Proteomes" id="UP000009319">
    <property type="component" value="Unassembled WGS sequence"/>
</dbReference>
<dbReference type="InterPro" id="IPR036264">
    <property type="entry name" value="Bact_exopeptidase_dim_dom"/>
</dbReference>
<dbReference type="Pfam" id="PF01546">
    <property type="entry name" value="Peptidase_M20"/>
    <property type="match status" value="1"/>
</dbReference>
<dbReference type="NCBIfam" id="NF005710">
    <property type="entry name" value="PRK07522.1"/>
    <property type="match status" value="1"/>
</dbReference>
<dbReference type="GO" id="GO:0046872">
    <property type="term" value="F:metal ion binding"/>
    <property type="evidence" value="ECO:0007669"/>
    <property type="project" value="UniProtKB-KW"/>
</dbReference>
<evidence type="ECO:0000259" key="4">
    <source>
        <dbReference type="Pfam" id="PF07687"/>
    </source>
</evidence>
<keyword evidence="3" id="KW-0170">Cobalt</keyword>
<evidence type="ECO:0000256" key="3">
    <source>
        <dbReference type="ARBA" id="ARBA00023285"/>
    </source>
</evidence>
<dbReference type="CDD" id="cd03894">
    <property type="entry name" value="M20_ArgE"/>
    <property type="match status" value="1"/>
</dbReference>
<dbReference type="EMBL" id="CANI01000077">
    <property type="protein sequence ID" value="CCM79953.1"/>
    <property type="molecule type" value="Genomic_DNA"/>
</dbReference>
<dbReference type="InterPro" id="IPR050072">
    <property type="entry name" value="Peptidase_M20A"/>
</dbReference>
<dbReference type="EC" id="3.5.1.16" evidence="5"/>
<dbReference type="STRING" id="1211777.BN77_p2140050"/>
<dbReference type="InterPro" id="IPR011650">
    <property type="entry name" value="Peptidase_M20_dimer"/>
</dbReference>
<dbReference type="SUPFAM" id="SSF55031">
    <property type="entry name" value="Bacterial exopeptidase dimerisation domain"/>
    <property type="match status" value="1"/>
</dbReference>
<dbReference type="Pfam" id="PF07687">
    <property type="entry name" value="M20_dimer"/>
    <property type="match status" value="1"/>
</dbReference>
<dbReference type="GO" id="GO:0006526">
    <property type="term" value="P:L-arginine biosynthetic process"/>
    <property type="evidence" value="ECO:0007669"/>
    <property type="project" value="InterPro"/>
</dbReference>
<keyword evidence="6" id="KW-1185">Reference proteome</keyword>
<reference evidence="5 6" key="1">
    <citation type="journal article" date="2013" name="Genome Announc.">
        <title>Draft Genome Sequence of Rhizobium mesoamericanum STM3625, a Nitrogen-Fixing Symbiont of Mimosa pudica Isolated in French Guiana (South America).</title>
        <authorList>
            <person name="Moulin L."/>
            <person name="Mornico D."/>
            <person name="Melkonian R."/>
            <person name="Klonowska A."/>
        </authorList>
    </citation>
    <scope>NUCLEOTIDE SEQUENCE [LARGE SCALE GENOMIC DNA]</scope>
    <source>
        <strain evidence="5 6">STM3625</strain>
    </source>
</reference>
<name>K0Q0T2_9HYPH</name>
<evidence type="ECO:0000256" key="2">
    <source>
        <dbReference type="ARBA" id="ARBA00022801"/>
    </source>
</evidence>
<sequence length="382" mass="40731">MAPEVRIMANAREILEKLIGFPSVVGSANAPIVSYIRDYFVALGAHVSELPGPEGNRSNLFVSMGPRDRAGIILSGHTDVVPIEGQPWTSPAFALRQGGDRLYGRGTSDMKGFLAAAMAVAAGVNAEKLRRPLRFEFSYDEEAGCRGVPHMIEAIPSICALPASCIVGEPSQMIPILAHKGKAAVKFTVEGTAGHSSRPDRGLNAIHGLSTLLAKAVAQSDLLKHGQQNELFLPSYSTLQVGVIEGGLSLNVIPQFASFDVEVRAIPGAEPYSLLEPIFKAFPELEKVGLKVKADRLSEYPGMELPEDSDLATLMTRATGRNPIRAVSYGTEAGLFAKTGIPSIICGPGNVDRAHKVDEYILLSELNECCSVLDRVASDLAA</sequence>
<comment type="caution">
    <text evidence="5">The sequence shown here is derived from an EMBL/GenBank/DDBJ whole genome shotgun (WGS) entry which is preliminary data.</text>
</comment>
<dbReference type="InterPro" id="IPR010169">
    <property type="entry name" value="AcOrn-deacetyl"/>
</dbReference>
<dbReference type="InterPro" id="IPR002933">
    <property type="entry name" value="Peptidase_M20"/>
</dbReference>
<protein>
    <submittedName>
        <fullName evidence="5">Acetylornithine deacetylase</fullName>
        <ecNumber evidence="5">3.5.1.16</ecNumber>
    </submittedName>
</protein>
<dbReference type="AlphaFoldDB" id="K0Q0T2"/>
<keyword evidence="1" id="KW-0479">Metal-binding</keyword>
<accession>K0Q0T2</accession>
<dbReference type="eggNOG" id="COG0624">
    <property type="taxonomic scope" value="Bacteria"/>
</dbReference>
<dbReference type="PANTHER" id="PTHR43808">
    <property type="entry name" value="ACETYLORNITHINE DEACETYLASE"/>
    <property type="match status" value="1"/>
</dbReference>
<gene>
    <name evidence="5" type="ORF">BN77_p2140050</name>
</gene>
<dbReference type="HOGENOM" id="CLU_021802_2_4_5"/>
<dbReference type="GO" id="GO:0008777">
    <property type="term" value="F:acetylornithine deacetylase activity"/>
    <property type="evidence" value="ECO:0007669"/>
    <property type="project" value="UniProtKB-EC"/>
</dbReference>
<dbReference type="SUPFAM" id="SSF53187">
    <property type="entry name" value="Zn-dependent exopeptidases"/>
    <property type="match status" value="1"/>
</dbReference>
<dbReference type="NCBIfam" id="TIGR01892">
    <property type="entry name" value="AcOrn-deacetyl"/>
    <property type="match status" value="1"/>
</dbReference>
<evidence type="ECO:0000313" key="5">
    <source>
        <dbReference type="EMBL" id="CCM79953.1"/>
    </source>
</evidence>
<dbReference type="Gene3D" id="3.40.630.10">
    <property type="entry name" value="Zn peptidases"/>
    <property type="match status" value="1"/>
</dbReference>